<dbReference type="SMART" id="SM00062">
    <property type="entry name" value="PBPb"/>
    <property type="match status" value="1"/>
</dbReference>
<feature type="chain" id="PRO_5004771546" evidence="2">
    <location>
        <begin position="32"/>
        <end position="294"/>
    </location>
</feature>
<dbReference type="OrthoDB" id="176845at2"/>
<sequence>MLKVTRGKWAGSCIPASAMFVALLLAGSSSAQQVEGEVPASADTLRICASSHENPYTSKDGTGFENKVADLVAKSINRKPVFVYTDKPAIYLVRDFLDKNQCDVVMGLDTGDERVLTSKPYYRTGYVFVTRTDRNIHIKDWEDSQLEKLTSIAMSVGSPAELILKAIGKYETNMNYMYSLVNFKSPRNQYVRLDPSRMVNEVIQGKADAAIAYGAEVGRYVKASSVPLTMEFVPEDRIADGAGNKIEFNYSQSMAVRKNDQALMKEINEAIAKEQSQITKLLEDEGIPLLPIPS</sequence>
<keyword evidence="5" id="KW-1185">Reference proteome</keyword>
<dbReference type="EMBL" id="AYXT01000014">
    <property type="protein sequence ID" value="ETF00410.1"/>
    <property type="molecule type" value="Genomic_DNA"/>
</dbReference>
<evidence type="ECO:0000256" key="1">
    <source>
        <dbReference type="ARBA" id="ARBA00022729"/>
    </source>
</evidence>
<comment type="caution">
    <text evidence="4">The sequence shown here is derived from an EMBL/GenBank/DDBJ whole genome shotgun (WGS) entry which is preliminary data.</text>
</comment>
<dbReference type="Gene3D" id="3.40.190.10">
    <property type="entry name" value="Periplasmic binding protein-like II"/>
    <property type="match status" value="2"/>
</dbReference>
<gene>
    <name evidence="4" type="ORF">W822_21875</name>
</gene>
<dbReference type="PANTHER" id="PTHR35936:SF17">
    <property type="entry name" value="ARGININE-BINDING EXTRACELLULAR PROTEIN ARTP"/>
    <property type="match status" value="1"/>
</dbReference>
<dbReference type="RefSeq" id="WP_024007284.1">
    <property type="nucleotide sequence ID" value="NZ_KI650983.1"/>
</dbReference>
<dbReference type="eggNOG" id="COG0834">
    <property type="taxonomic scope" value="Bacteria"/>
</dbReference>
<dbReference type="GO" id="GO:0042597">
    <property type="term" value="C:periplasmic space"/>
    <property type="evidence" value="ECO:0007669"/>
    <property type="project" value="InterPro"/>
</dbReference>
<feature type="signal peptide" evidence="2">
    <location>
        <begin position="1"/>
        <end position="31"/>
    </location>
</feature>
<name>V8QM66_9BURK</name>
<dbReference type="InterPro" id="IPR022455">
    <property type="entry name" value="Methanol_oxidation_MoxJ"/>
</dbReference>
<accession>V8QM66</accession>
<dbReference type="NCBIfam" id="TIGR03870">
    <property type="entry name" value="ABC_MoxJ"/>
    <property type="match status" value="1"/>
</dbReference>
<dbReference type="HOGENOM" id="CLU_056715_0_0_4"/>
<evidence type="ECO:0000313" key="4">
    <source>
        <dbReference type="EMBL" id="ETF00410.1"/>
    </source>
</evidence>
<organism evidence="4 5">
    <name type="scientific">Advenella kashmirensis W13003</name>
    <dbReference type="NCBI Taxonomy" id="1424334"/>
    <lineage>
        <taxon>Bacteria</taxon>
        <taxon>Pseudomonadati</taxon>
        <taxon>Pseudomonadota</taxon>
        <taxon>Betaproteobacteria</taxon>
        <taxon>Burkholderiales</taxon>
        <taxon>Alcaligenaceae</taxon>
    </lineage>
</organism>
<dbReference type="SUPFAM" id="SSF53850">
    <property type="entry name" value="Periplasmic binding protein-like II"/>
    <property type="match status" value="1"/>
</dbReference>
<feature type="domain" description="Solute-binding protein family 3/N-terminal" evidence="3">
    <location>
        <begin position="44"/>
        <end position="285"/>
    </location>
</feature>
<dbReference type="PATRIC" id="fig|1424334.3.peg.4383"/>
<proteinExistence type="predicted"/>
<dbReference type="PANTHER" id="PTHR35936">
    <property type="entry name" value="MEMBRANE-BOUND LYTIC MUREIN TRANSGLYCOSYLASE F"/>
    <property type="match status" value="1"/>
</dbReference>
<keyword evidence="1 2" id="KW-0732">Signal</keyword>
<evidence type="ECO:0000259" key="3">
    <source>
        <dbReference type="SMART" id="SM00062"/>
    </source>
</evidence>
<protein>
    <submittedName>
        <fullName evidence="4">Protein moxJ</fullName>
    </submittedName>
</protein>
<dbReference type="AlphaFoldDB" id="V8QM66"/>
<dbReference type="Proteomes" id="UP000018733">
    <property type="component" value="Unassembled WGS sequence"/>
</dbReference>
<reference evidence="4 5" key="1">
    <citation type="journal article" date="2014" name="Genome Announc.">
        <title>Draft Genome Sequence of Advenella kashmirensis Strain W13003, a Polycyclic Aromatic Hydrocarbon-Degrading Bacterium.</title>
        <authorList>
            <person name="Wang X."/>
            <person name="Jin D."/>
            <person name="Zhou L."/>
            <person name="Wu L."/>
            <person name="An W."/>
            <person name="Zhao L."/>
        </authorList>
    </citation>
    <scope>NUCLEOTIDE SEQUENCE [LARGE SCALE GENOMIC DNA]</scope>
    <source>
        <strain evidence="4 5">W13003</strain>
    </source>
</reference>
<dbReference type="Pfam" id="PF00497">
    <property type="entry name" value="SBP_bac_3"/>
    <property type="match status" value="1"/>
</dbReference>
<evidence type="ECO:0000256" key="2">
    <source>
        <dbReference type="SAM" id="SignalP"/>
    </source>
</evidence>
<evidence type="ECO:0000313" key="5">
    <source>
        <dbReference type="Proteomes" id="UP000018733"/>
    </source>
</evidence>
<dbReference type="GO" id="GO:0046170">
    <property type="term" value="P:methanol catabolic process"/>
    <property type="evidence" value="ECO:0007669"/>
    <property type="project" value="InterPro"/>
</dbReference>
<dbReference type="STRING" id="1424334.W822_21875"/>
<dbReference type="InterPro" id="IPR001638">
    <property type="entry name" value="Solute-binding_3/MltF_N"/>
</dbReference>